<evidence type="ECO:0000313" key="2">
    <source>
        <dbReference type="Proteomes" id="UP000482800"/>
    </source>
</evidence>
<keyword evidence="2" id="KW-1185">Reference proteome</keyword>
<organism evidence="1 2">
    <name type="scientific">Phytohabitans houttuyneae</name>
    <dbReference type="NCBI Taxonomy" id="1076126"/>
    <lineage>
        <taxon>Bacteria</taxon>
        <taxon>Bacillati</taxon>
        <taxon>Actinomycetota</taxon>
        <taxon>Actinomycetes</taxon>
        <taxon>Micromonosporales</taxon>
        <taxon>Micromonosporaceae</taxon>
    </lineage>
</organism>
<dbReference type="RefSeq" id="WP_308784685.1">
    <property type="nucleotide sequence ID" value="NZ_BLPF01000002.1"/>
</dbReference>
<proteinExistence type="predicted"/>
<reference evidence="1 2" key="1">
    <citation type="submission" date="2020-03" db="EMBL/GenBank/DDBJ databases">
        <title>Whole genome shotgun sequence of Phytohabitans houttuyneae NBRC 108639.</title>
        <authorList>
            <person name="Komaki H."/>
            <person name="Tamura T."/>
        </authorList>
    </citation>
    <scope>NUCLEOTIDE SEQUENCE [LARGE SCALE GENOMIC DNA]</scope>
    <source>
        <strain evidence="1 2">NBRC 108639</strain>
    </source>
</reference>
<sequence>MTLNALVVRGGWEGHRPVEATDMFIPFLERAGYQVRVEASPTCTRTRTRWPPPTSCCSA</sequence>
<dbReference type="AlphaFoldDB" id="A0A6V8KJW3"/>
<comment type="caution">
    <text evidence="1">The sequence shown here is derived from an EMBL/GenBank/DDBJ whole genome shotgun (WGS) entry which is preliminary data.</text>
</comment>
<name>A0A6V8KJW3_9ACTN</name>
<accession>A0A6V8KJW3</accession>
<reference evidence="1 2" key="2">
    <citation type="submission" date="2020-03" db="EMBL/GenBank/DDBJ databases">
        <authorList>
            <person name="Ichikawa N."/>
            <person name="Kimura A."/>
            <person name="Kitahashi Y."/>
            <person name="Uohara A."/>
        </authorList>
    </citation>
    <scope>NUCLEOTIDE SEQUENCE [LARGE SCALE GENOMIC DNA]</scope>
    <source>
        <strain evidence="1 2">NBRC 108639</strain>
    </source>
</reference>
<evidence type="ECO:0000313" key="1">
    <source>
        <dbReference type="EMBL" id="GFJ82711.1"/>
    </source>
</evidence>
<protein>
    <recommendedName>
        <fullName evidence="3">DJ-1/PfpI domain-containing protein</fullName>
    </recommendedName>
</protein>
<dbReference type="Proteomes" id="UP000482800">
    <property type="component" value="Unassembled WGS sequence"/>
</dbReference>
<gene>
    <name evidence="1" type="ORF">Phou_068910</name>
</gene>
<evidence type="ECO:0008006" key="3">
    <source>
        <dbReference type="Google" id="ProtNLM"/>
    </source>
</evidence>
<dbReference type="EMBL" id="BLPF01000002">
    <property type="protein sequence ID" value="GFJ82711.1"/>
    <property type="molecule type" value="Genomic_DNA"/>
</dbReference>